<feature type="region of interest" description="Disordered" evidence="10">
    <location>
        <begin position="1"/>
        <end position="46"/>
    </location>
</feature>
<dbReference type="InterPro" id="IPR000851">
    <property type="entry name" value="Ribosomal_uS5"/>
</dbReference>
<proteinExistence type="inferred from homology"/>
<evidence type="ECO:0000313" key="12">
    <source>
        <dbReference type="EMBL" id="MBC2593306.1"/>
    </source>
</evidence>
<dbReference type="InterPro" id="IPR020568">
    <property type="entry name" value="Ribosomal_Su5_D2-typ_SF"/>
</dbReference>
<dbReference type="EMBL" id="JACHVB010000013">
    <property type="protein sequence ID" value="MBC2593306.1"/>
    <property type="molecule type" value="Genomic_DNA"/>
</dbReference>
<dbReference type="HAMAP" id="MF_01307_B">
    <property type="entry name" value="Ribosomal_uS5_B"/>
    <property type="match status" value="1"/>
</dbReference>
<organism evidence="12 13">
    <name type="scientific">Ruficoccus amylovorans</name>
    <dbReference type="NCBI Taxonomy" id="1804625"/>
    <lineage>
        <taxon>Bacteria</taxon>
        <taxon>Pseudomonadati</taxon>
        <taxon>Verrucomicrobiota</taxon>
        <taxon>Opitutia</taxon>
        <taxon>Puniceicoccales</taxon>
        <taxon>Cerasicoccaceae</taxon>
        <taxon>Ruficoccus</taxon>
    </lineage>
</organism>
<dbReference type="Gene3D" id="3.30.160.20">
    <property type="match status" value="1"/>
</dbReference>
<evidence type="ECO:0000313" key="13">
    <source>
        <dbReference type="Proteomes" id="UP000546464"/>
    </source>
</evidence>
<dbReference type="InterPro" id="IPR014721">
    <property type="entry name" value="Ribsml_uS5_D2-typ_fold_subgr"/>
</dbReference>
<keyword evidence="13" id="KW-1185">Reference proteome</keyword>
<evidence type="ECO:0000256" key="3">
    <source>
        <dbReference type="ARBA" id="ARBA00022730"/>
    </source>
</evidence>
<evidence type="ECO:0000256" key="8">
    <source>
        <dbReference type="HAMAP-Rule" id="MF_01307"/>
    </source>
</evidence>
<feature type="domain" description="S5 DRBM" evidence="11">
    <location>
        <begin position="48"/>
        <end position="111"/>
    </location>
</feature>
<evidence type="ECO:0000256" key="10">
    <source>
        <dbReference type="SAM" id="MobiDB-lite"/>
    </source>
</evidence>
<dbReference type="Pfam" id="PF03719">
    <property type="entry name" value="Ribosomal_S5_C"/>
    <property type="match status" value="1"/>
</dbReference>
<reference evidence="12 13" key="1">
    <citation type="submission" date="2020-07" db="EMBL/GenBank/DDBJ databases">
        <authorList>
            <person name="Feng X."/>
        </authorList>
    </citation>
    <scope>NUCLEOTIDE SEQUENCE [LARGE SCALE GENOMIC DNA]</scope>
    <source>
        <strain evidence="12 13">JCM31066</strain>
    </source>
</reference>
<dbReference type="NCBIfam" id="TIGR01021">
    <property type="entry name" value="rpsE_bact"/>
    <property type="match status" value="1"/>
</dbReference>
<comment type="function">
    <text evidence="1 8">Located at the back of the 30S subunit body where it stabilizes the conformation of the head with respect to the body.</text>
</comment>
<comment type="similarity">
    <text evidence="2 8 9">Belongs to the universal ribosomal protein uS5 family.</text>
</comment>
<protein>
    <recommendedName>
        <fullName evidence="7 8">Small ribosomal subunit protein uS5</fullName>
    </recommendedName>
</protein>
<dbReference type="GO" id="GO:0042254">
    <property type="term" value="P:ribosome biogenesis"/>
    <property type="evidence" value="ECO:0007669"/>
    <property type="project" value="UniProtKB-ARBA"/>
</dbReference>
<evidence type="ECO:0000256" key="5">
    <source>
        <dbReference type="ARBA" id="ARBA00022980"/>
    </source>
</evidence>
<keyword evidence="6 8" id="KW-0687">Ribonucleoprotein</keyword>
<dbReference type="InterPro" id="IPR005324">
    <property type="entry name" value="Ribosomal_uS5_C"/>
</dbReference>
<dbReference type="Proteomes" id="UP000546464">
    <property type="component" value="Unassembled WGS sequence"/>
</dbReference>
<evidence type="ECO:0000256" key="9">
    <source>
        <dbReference type="RuleBase" id="RU003823"/>
    </source>
</evidence>
<keyword evidence="5 8" id="KW-0689">Ribosomal protein</keyword>
<evidence type="ECO:0000259" key="11">
    <source>
        <dbReference type="PROSITE" id="PS50881"/>
    </source>
</evidence>
<keyword evidence="4 8" id="KW-0694">RNA-binding</keyword>
<dbReference type="RefSeq" id="WP_185674315.1">
    <property type="nucleotide sequence ID" value="NZ_JACHVB010000013.1"/>
</dbReference>
<accession>A0A842HC88</accession>
<dbReference type="InterPro" id="IPR005712">
    <property type="entry name" value="Ribosomal_uS5_bac-type"/>
</dbReference>
<evidence type="ECO:0000256" key="1">
    <source>
        <dbReference type="ARBA" id="ARBA00003093"/>
    </source>
</evidence>
<dbReference type="SUPFAM" id="SSF54768">
    <property type="entry name" value="dsRNA-binding domain-like"/>
    <property type="match status" value="1"/>
</dbReference>
<evidence type="ECO:0000256" key="6">
    <source>
        <dbReference type="ARBA" id="ARBA00023274"/>
    </source>
</evidence>
<dbReference type="GO" id="GO:0006412">
    <property type="term" value="P:translation"/>
    <property type="evidence" value="ECO:0007669"/>
    <property type="project" value="UniProtKB-UniRule"/>
</dbReference>
<evidence type="ECO:0000256" key="7">
    <source>
        <dbReference type="ARBA" id="ARBA00035255"/>
    </source>
</evidence>
<comment type="function">
    <text evidence="8">With S4 and S12 plays an important role in translational accuracy.</text>
</comment>
<dbReference type="GO" id="GO:0019843">
    <property type="term" value="F:rRNA binding"/>
    <property type="evidence" value="ECO:0007669"/>
    <property type="project" value="UniProtKB-UniRule"/>
</dbReference>
<dbReference type="SUPFAM" id="SSF54211">
    <property type="entry name" value="Ribosomal protein S5 domain 2-like"/>
    <property type="match status" value="1"/>
</dbReference>
<sequence length="208" mass="21923">MSNQPSSNNPHERNRGGQGRGGQGRGGPGRGRGPRRERASEPVEEQQYVEKVVHINRCAKVVKGGRRFSFAALVVSGDGKGKVGIGYGKAKEVPEAIRKGTERARANQEDICLKGRTIPHEVRGEHDGGLVILRPASEGTGVIAGGGIRAVLEAVGIQDVLSKSLGSNNPGAMVNATLEGLRQLRSAEQIARIKQAGTKKEEPAATLA</sequence>
<dbReference type="GO" id="GO:0005737">
    <property type="term" value="C:cytoplasm"/>
    <property type="evidence" value="ECO:0007669"/>
    <property type="project" value="UniProtKB-ARBA"/>
</dbReference>
<dbReference type="PANTHER" id="PTHR48277:SF1">
    <property type="entry name" value="MITOCHONDRIAL RIBOSOMAL PROTEIN S5"/>
    <property type="match status" value="1"/>
</dbReference>
<dbReference type="AlphaFoldDB" id="A0A842HC88"/>
<comment type="subunit">
    <text evidence="8">Part of the 30S ribosomal subunit. Contacts proteins S4 and S8.</text>
</comment>
<dbReference type="InterPro" id="IPR013810">
    <property type="entry name" value="Ribosomal_uS5_N"/>
</dbReference>
<dbReference type="FunFam" id="3.30.160.20:FF:000001">
    <property type="entry name" value="30S ribosomal protein S5"/>
    <property type="match status" value="1"/>
</dbReference>
<comment type="domain">
    <text evidence="8">The N-terminal domain interacts with the head of the 30S subunit; the C-terminal domain interacts with the body and contacts protein S4. The interaction surface between S4 and S5 is involved in control of translational fidelity.</text>
</comment>
<dbReference type="Pfam" id="PF00333">
    <property type="entry name" value="Ribosomal_S5"/>
    <property type="match status" value="1"/>
</dbReference>
<evidence type="ECO:0000256" key="4">
    <source>
        <dbReference type="ARBA" id="ARBA00022884"/>
    </source>
</evidence>
<feature type="compositionally biased region" description="Gly residues" evidence="10">
    <location>
        <begin position="16"/>
        <end position="31"/>
    </location>
</feature>
<gene>
    <name evidence="8 12" type="primary">rpsE</name>
    <name evidence="12" type="ORF">H5P28_03430</name>
</gene>
<dbReference type="FunFam" id="3.30.230.10:FF:000002">
    <property type="entry name" value="30S ribosomal protein S5"/>
    <property type="match status" value="1"/>
</dbReference>
<dbReference type="PROSITE" id="PS50881">
    <property type="entry name" value="S5_DSRBD"/>
    <property type="match status" value="1"/>
</dbReference>
<comment type="caution">
    <text evidence="12">The sequence shown here is derived from an EMBL/GenBank/DDBJ whole genome shotgun (WGS) entry which is preliminary data.</text>
</comment>
<dbReference type="GO" id="GO:0015935">
    <property type="term" value="C:small ribosomal subunit"/>
    <property type="evidence" value="ECO:0007669"/>
    <property type="project" value="InterPro"/>
</dbReference>
<name>A0A842HC88_9BACT</name>
<keyword evidence="3 8" id="KW-0699">rRNA-binding</keyword>
<evidence type="ECO:0000256" key="2">
    <source>
        <dbReference type="ARBA" id="ARBA00008945"/>
    </source>
</evidence>
<dbReference type="Gene3D" id="3.30.230.10">
    <property type="match status" value="1"/>
</dbReference>
<dbReference type="PANTHER" id="PTHR48277">
    <property type="entry name" value="MITOCHONDRIAL RIBOSOMAL PROTEIN S5"/>
    <property type="match status" value="1"/>
</dbReference>
<dbReference type="GO" id="GO:0003735">
    <property type="term" value="F:structural constituent of ribosome"/>
    <property type="evidence" value="ECO:0007669"/>
    <property type="project" value="UniProtKB-UniRule"/>
</dbReference>